<accession>A0A0N4Y5J3</accession>
<evidence type="ECO:0000313" key="1">
    <source>
        <dbReference type="EMBL" id="VDL74861.1"/>
    </source>
</evidence>
<dbReference type="WBParaSite" id="NBR_0001127101-mRNA-1">
    <property type="protein sequence ID" value="NBR_0001127101-mRNA-1"/>
    <property type="gene ID" value="NBR_0001127101"/>
</dbReference>
<evidence type="ECO:0000313" key="2">
    <source>
        <dbReference type="Proteomes" id="UP000271162"/>
    </source>
</evidence>
<reference evidence="1 2" key="2">
    <citation type="submission" date="2018-11" db="EMBL/GenBank/DDBJ databases">
        <authorList>
            <consortium name="Pathogen Informatics"/>
        </authorList>
    </citation>
    <scope>NUCLEOTIDE SEQUENCE [LARGE SCALE GENOMIC DNA]</scope>
</reference>
<organism evidence="3">
    <name type="scientific">Nippostrongylus brasiliensis</name>
    <name type="common">Rat hookworm</name>
    <dbReference type="NCBI Taxonomy" id="27835"/>
    <lineage>
        <taxon>Eukaryota</taxon>
        <taxon>Metazoa</taxon>
        <taxon>Ecdysozoa</taxon>
        <taxon>Nematoda</taxon>
        <taxon>Chromadorea</taxon>
        <taxon>Rhabditida</taxon>
        <taxon>Rhabditina</taxon>
        <taxon>Rhabditomorpha</taxon>
        <taxon>Strongyloidea</taxon>
        <taxon>Heligmosomidae</taxon>
        <taxon>Nippostrongylus</taxon>
    </lineage>
</organism>
<evidence type="ECO:0000313" key="3">
    <source>
        <dbReference type="WBParaSite" id="NBR_0001127101-mRNA-1"/>
    </source>
</evidence>
<gene>
    <name evidence="1" type="ORF">NBR_LOCUS11272</name>
</gene>
<dbReference type="EMBL" id="UYSL01020493">
    <property type="protein sequence ID" value="VDL74861.1"/>
    <property type="molecule type" value="Genomic_DNA"/>
</dbReference>
<dbReference type="AlphaFoldDB" id="A0A0N4Y5J3"/>
<keyword evidence="2" id="KW-1185">Reference proteome</keyword>
<reference evidence="3" key="1">
    <citation type="submission" date="2017-02" db="UniProtKB">
        <authorList>
            <consortium name="WormBaseParasite"/>
        </authorList>
    </citation>
    <scope>IDENTIFICATION</scope>
</reference>
<sequence length="124" mass="14005">MVPLNKVTTISMSSCGDVVCDVLAGGSCWDIHGTTNRPQPNEPKRNTETASKTLILRDFMGTTLHFNELQTRRIIREKSGLDARTQVLVFSSSMGRRNSWFDERMRKFTIGESRDNPTAVLRNT</sequence>
<dbReference type="Proteomes" id="UP000271162">
    <property type="component" value="Unassembled WGS sequence"/>
</dbReference>
<protein>
    <submittedName>
        <fullName evidence="3">VWFA domain-containing protein</fullName>
    </submittedName>
</protein>
<proteinExistence type="predicted"/>
<name>A0A0N4Y5J3_NIPBR</name>